<organism evidence="3 4">
    <name type="scientific">Massilia eburnea</name>
    <dbReference type="NCBI Taxonomy" id="1776165"/>
    <lineage>
        <taxon>Bacteria</taxon>
        <taxon>Pseudomonadati</taxon>
        <taxon>Pseudomonadota</taxon>
        <taxon>Betaproteobacteria</taxon>
        <taxon>Burkholderiales</taxon>
        <taxon>Oxalobacteraceae</taxon>
        <taxon>Telluria group</taxon>
        <taxon>Massilia</taxon>
    </lineage>
</organism>
<name>A0A6L6QGF8_9BURK</name>
<evidence type="ECO:0000256" key="1">
    <source>
        <dbReference type="SAM" id="SignalP"/>
    </source>
</evidence>
<proteinExistence type="predicted"/>
<dbReference type="RefSeq" id="WP_155453945.1">
    <property type="nucleotide sequence ID" value="NZ_WNKX01000006.1"/>
</dbReference>
<evidence type="ECO:0000313" key="4">
    <source>
        <dbReference type="Proteomes" id="UP000472320"/>
    </source>
</evidence>
<accession>A0A6L6QGF8</accession>
<keyword evidence="4" id="KW-1185">Reference proteome</keyword>
<dbReference type="AlphaFoldDB" id="A0A6L6QGF8"/>
<sequence length="129" mass="13888">MKPAVLILALAPGVALAGPWTTIARDKDSILLLDKKSVRSGPDGRKALTMESFRKPQTAPDGKMYLSVRSLHLYACDAGTRTPLSQTFHPEVLGKGEAVGTFKYEAYDPETVAPGSLADKAMKAVCKKR</sequence>
<evidence type="ECO:0000259" key="2">
    <source>
        <dbReference type="Pfam" id="PF16747"/>
    </source>
</evidence>
<dbReference type="InterPro" id="IPR031939">
    <property type="entry name" value="Adhesin_E-like"/>
</dbReference>
<dbReference type="EMBL" id="WNKX01000006">
    <property type="protein sequence ID" value="MTW10987.1"/>
    <property type="molecule type" value="Genomic_DNA"/>
</dbReference>
<dbReference type="Proteomes" id="UP000472320">
    <property type="component" value="Unassembled WGS sequence"/>
</dbReference>
<gene>
    <name evidence="3" type="ORF">GM658_10275</name>
</gene>
<feature type="chain" id="PRO_5026678125" description="Surface-adhesin protein E-like domain-containing protein" evidence="1">
    <location>
        <begin position="18"/>
        <end position="129"/>
    </location>
</feature>
<reference evidence="3 4" key="1">
    <citation type="submission" date="2019-11" db="EMBL/GenBank/DDBJ databases">
        <title>Type strains purchased from KCTC, JCM and DSMZ.</title>
        <authorList>
            <person name="Lu H."/>
        </authorList>
    </citation>
    <scope>NUCLEOTIDE SEQUENCE [LARGE SCALE GENOMIC DNA]</scope>
    <source>
        <strain evidence="3 4">JCM 31587</strain>
    </source>
</reference>
<feature type="signal peptide" evidence="1">
    <location>
        <begin position="1"/>
        <end position="17"/>
    </location>
</feature>
<comment type="caution">
    <text evidence="3">The sequence shown here is derived from an EMBL/GenBank/DDBJ whole genome shotgun (WGS) entry which is preliminary data.</text>
</comment>
<dbReference type="Pfam" id="PF16747">
    <property type="entry name" value="Adhesin_E"/>
    <property type="match status" value="1"/>
</dbReference>
<protein>
    <recommendedName>
        <fullName evidence="2">Surface-adhesin protein E-like domain-containing protein</fullName>
    </recommendedName>
</protein>
<keyword evidence="1" id="KW-0732">Signal</keyword>
<dbReference type="OrthoDB" id="8776126at2"/>
<feature type="domain" description="Surface-adhesin protein E-like" evidence="2">
    <location>
        <begin position="20"/>
        <end position="127"/>
    </location>
</feature>
<evidence type="ECO:0000313" key="3">
    <source>
        <dbReference type="EMBL" id="MTW10987.1"/>
    </source>
</evidence>